<name>A0A0W0S201_LEGBO</name>
<dbReference type="Pfam" id="PF12680">
    <property type="entry name" value="SnoaL_2"/>
    <property type="match status" value="1"/>
</dbReference>
<dbReference type="PATRIC" id="fig|447.4.peg.139"/>
<sequence length="148" mass="16681">MNKILLSLITSGLLIHSVSGIAGSLQETNKDVVTQFYQKALNEKNFDAAQNYLGAWYIQHNPMAQDGVEGLKNYINYLKSTYPQSHSEIKRIFAEGDYVIVHVHSVLEPGTQGRAIVDIFRLENNKIYEHWDVIQPIPAESANSNGMF</sequence>
<dbReference type="STRING" id="447.Lboz_0130"/>
<accession>A0A0W0S201</accession>
<feature type="chain" id="PRO_5006911519" evidence="1">
    <location>
        <begin position="23"/>
        <end position="148"/>
    </location>
</feature>
<dbReference type="SUPFAM" id="SSF54427">
    <property type="entry name" value="NTF2-like"/>
    <property type="match status" value="1"/>
</dbReference>
<dbReference type="OrthoDB" id="9812089at2"/>
<dbReference type="Gene3D" id="3.10.450.50">
    <property type="match status" value="1"/>
</dbReference>
<dbReference type="EMBL" id="LNXU01000002">
    <property type="protein sequence ID" value="KTC77177.1"/>
    <property type="molecule type" value="Genomic_DNA"/>
</dbReference>
<feature type="domain" description="SnoaL-like" evidence="2">
    <location>
        <begin position="33"/>
        <end position="130"/>
    </location>
</feature>
<gene>
    <name evidence="3" type="ORF">Lboz_0130</name>
</gene>
<evidence type="ECO:0000313" key="3">
    <source>
        <dbReference type="EMBL" id="KTC77177.1"/>
    </source>
</evidence>
<keyword evidence="1" id="KW-0732">Signal</keyword>
<dbReference type="RefSeq" id="WP_058457842.1">
    <property type="nucleotide sequence ID" value="NZ_CAAAIY010000003.1"/>
</dbReference>
<organism evidence="3 4">
    <name type="scientific">Legionella bozemanae</name>
    <name type="common">Fluoribacter bozemanae</name>
    <dbReference type="NCBI Taxonomy" id="447"/>
    <lineage>
        <taxon>Bacteria</taxon>
        <taxon>Pseudomonadati</taxon>
        <taxon>Pseudomonadota</taxon>
        <taxon>Gammaproteobacteria</taxon>
        <taxon>Legionellales</taxon>
        <taxon>Legionellaceae</taxon>
        <taxon>Legionella</taxon>
    </lineage>
</organism>
<proteinExistence type="predicted"/>
<feature type="signal peptide" evidence="1">
    <location>
        <begin position="1"/>
        <end position="22"/>
    </location>
</feature>
<reference evidence="3 4" key="1">
    <citation type="submission" date="2015-11" db="EMBL/GenBank/DDBJ databases">
        <title>Genomic analysis of 38 Legionella species identifies large and diverse effector repertoires.</title>
        <authorList>
            <person name="Burstein D."/>
            <person name="Amaro F."/>
            <person name="Zusman T."/>
            <person name="Lifshitz Z."/>
            <person name="Cohen O."/>
            <person name="Gilbert J.A."/>
            <person name="Pupko T."/>
            <person name="Shuman H.A."/>
            <person name="Segal G."/>
        </authorList>
    </citation>
    <scope>NUCLEOTIDE SEQUENCE [LARGE SCALE GENOMIC DNA]</scope>
    <source>
        <strain evidence="3 4">WIGA</strain>
    </source>
</reference>
<dbReference type="PANTHER" id="PTHR38436:SF1">
    <property type="entry name" value="ESTER CYCLASE"/>
    <property type="match status" value="1"/>
</dbReference>
<evidence type="ECO:0000313" key="4">
    <source>
        <dbReference type="Proteomes" id="UP000054695"/>
    </source>
</evidence>
<evidence type="ECO:0000259" key="2">
    <source>
        <dbReference type="Pfam" id="PF12680"/>
    </source>
</evidence>
<dbReference type="InterPro" id="IPR037401">
    <property type="entry name" value="SnoaL-like"/>
</dbReference>
<dbReference type="InterPro" id="IPR009959">
    <property type="entry name" value="Cyclase_SnoaL-like"/>
</dbReference>
<dbReference type="AlphaFoldDB" id="A0A0W0S201"/>
<comment type="caution">
    <text evidence="3">The sequence shown here is derived from an EMBL/GenBank/DDBJ whole genome shotgun (WGS) entry which is preliminary data.</text>
</comment>
<dbReference type="PANTHER" id="PTHR38436">
    <property type="entry name" value="POLYKETIDE CYCLASE SNOAL-LIKE DOMAIN"/>
    <property type="match status" value="1"/>
</dbReference>
<protein>
    <submittedName>
        <fullName evidence="3">SnoaL-like polyketide cyclase</fullName>
    </submittedName>
</protein>
<dbReference type="InterPro" id="IPR032710">
    <property type="entry name" value="NTF2-like_dom_sf"/>
</dbReference>
<evidence type="ECO:0000256" key="1">
    <source>
        <dbReference type="SAM" id="SignalP"/>
    </source>
</evidence>
<dbReference type="Proteomes" id="UP000054695">
    <property type="component" value="Unassembled WGS sequence"/>
</dbReference>
<keyword evidence="4" id="KW-1185">Reference proteome</keyword>
<dbReference type="GO" id="GO:0030638">
    <property type="term" value="P:polyketide metabolic process"/>
    <property type="evidence" value="ECO:0007669"/>
    <property type="project" value="InterPro"/>
</dbReference>